<keyword evidence="1" id="KW-0489">Methyltransferase</keyword>
<reference evidence="1 2" key="1">
    <citation type="submission" date="2019-02" db="EMBL/GenBank/DDBJ databases">
        <title>Genomic Encyclopedia of Type Strains, Phase IV (KMG-IV): sequencing the most valuable type-strain genomes for metagenomic binning, comparative biology and taxonomic classification.</title>
        <authorList>
            <person name="Goeker M."/>
        </authorList>
    </citation>
    <scope>NUCLEOTIDE SEQUENCE [LARGE SCALE GENOMIC DNA]</scope>
    <source>
        <strain evidence="1 2">DSM 105135</strain>
    </source>
</reference>
<evidence type="ECO:0000313" key="1">
    <source>
        <dbReference type="EMBL" id="RZU47693.1"/>
    </source>
</evidence>
<proteinExistence type="predicted"/>
<evidence type="ECO:0000313" key="2">
    <source>
        <dbReference type="Proteomes" id="UP000292423"/>
    </source>
</evidence>
<dbReference type="GO" id="GO:0008168">
    <property type="term" value="F:methyltransferase activity"/>
    <property type="evidence" value="ECO:0007669"/>
    <property type="project" value="UniProtKB-KW"/>
</dbReference>
<dbReference type="GO" id="GO:0032259">
    <property type="term" value="P:methylation"/>
    <property type="evidence" value="ECO:0007669"/>
    <property type="project" value="UniProtKB-KW"/>
</dbReference>
<dbReference type="CDD" id="cd02440">
    <property type="entry name" value="AdoMet_MTases"/>
    <property type="match status" value="1"/>
</dbReference>
<dbReference type="OrthoDB" id="264333at2"/>
<dbReference type="Pfam" id="PF10294">
    <property type="entry name" value="Methyltransf_16"/>
    <property type="match status" value="1"/>
</dbReference>
<gene>
    <name evidence="1" type="ORF">EV700_0660</name>
</gene>
<protein>
    <submittedName>
        <fullName evidence="1">Lysine methyltransferase</fullName>
    </submittedName>
</protein>
<accession>A0A4Q7ZCG0</accession>
<dbReference type="AlphaFoldDB" id="A0A4Q7ZCG0"/>
<keyword evidence="1" id="KW-0808">Transferase</keyword>
<sequence>MPGYLVKFEAVSLNGAADLQIRSLLDHQQYADPLGVAAAMGISPASWSLFGMVWPSARMLAGLMENFELQGKRILEVGCGLGLASLVCQRRDMDITASDCHPLAGDFLTQNAGLNGMGLPKYRNGNWETENPALGRFDIIIGSDLLYERDQPARLSAFIERHAEQAVQVLIVDPNRGNRPGFSRCMTALGYSCEESSLDGLQACGEAYKGKLLHYTRH</sequence>
<dbReference type="SUPFAM" id="SSF53335">
    <property type="entry name" value="S-adenosyl-L-methionine-dependent methyltransferases"/>
    <property type="match status" value="1"/>
</dbReference>
<dbReference type="Gene3D" id="3.40.50.150">
    <property type="entry name" value="Vaccinia Virus protein VP39"/>
    <property type="match status" value="1"/>
</dbReference>
<keyword evidence="2" id="KW-1185">Reference proteome</keyword>
<dbReference type="PANTHER" id="PTHR14614">
    <property type="entry name" value="HEPATOCELLULAR CARCINOMA-ASSOCIATED ANTIGEN"/>
    <property type="match status" value="1"/>
</dbReference>
<dbReference type="InterPro" id="IPR019410">
    <property type="entry name" value="Methyltransf_16"/>
</dbReference>
<dbReference type="Proteomes" id="UP000292423">
    <property type="component" value="Unassembled WGS sequence"/>
</dbReference>
<organism evidence="1 2">
    <name type="scientific">Fluviicoccus keumensis</name>
    <dbReference type="NCBI Taxonomy" id="1435465"/>
    <lineage>
        <taxon>Bacteria</taxon>
        <taxon>Pseudomonadati</taxon>
        <taxon>Pseudomonadota</taxon>
        <taxon>Gammaproteobacteria</taxon>
        <taxon>Moraxellales</taxon>
        <taxon>Moraxellaceae</taxon>
        <taxon>Fluviicoccus</taxon>
    </lineage>
</organism>
<dbReference type="EMBL" id="SHKX01000010">
    <property type="protein sequence ID" value="RZU47693.1"/>
    <property type="molecule type" value="Genomic_DNA"/>
</dbReference>
<comment type="caution">
    <text evidence="1">The sequence shown here is derived from an EMBL/GenBank/DDBJ whole genome shotgun (WGS) entry which is preliminary data.</text>
</comment>
<dbReference type="InterPro" id="IPR029063">
    <property type="entry name" value="SAM-dependent_MTases_sf"/>
</dbReference>
<name>A0A4Q7ZCG0_9GAMM</name>